<feature type="domain" description="Cytidyltransferase-like" evidence="3">
    <location>
        <begin position="5"/>
        <end position="129"/>
    </location>
</feature>
<dbReference type="PANTHER" id="PTHR43793:SF1">
    <property type="entry name" value="FAD SYNTHASE"/>
    <property type="match status" value="1"/>
</dbReference>
<name>A0AA43UBD7_9ACTN</name>
<dbReference type="Proteomes" id="UP001168575">
    <property type="component" value="Unassembled WGS sequence"/>
</dbReference>
<dbReference type="SUPFAM" id="SSF52374">
    <property type="entry name" value="Nucleotidylyl transferase"/>
    <property type="match status" value="1"/>
</dbReference>
<dbReference type="PANTHER" id="PTHR43793">
    <property type="entry name" value="FAD SYNTHASE"/>
    <property type="match status" value="1"/>
</dbReference>
<dbReference type="EMBL" id="JAUMVS010000127">
    <property type="protein sequence ID" value="MDO4842264.1"/>
    <property type="molecule type" value="Genomic_DNA"/>
</dbReference>
<reference evidence="4" key="1">
    <citation type="submission" date="2023-07" db="EMBL/GenBank/DDBJ databases">
        <title>Between Cages and Wild: Unraveling the Impact of Captivity on Animal Microbiomes and Antimicrobial Resistance.</title>
        <authorList>
            <person name="Schmartz G.P."/>
            <person name="Rehner J."/>
            <person name="Schuff M.J."/>
            <person name="Becker S.L."/>
            <person name="Kravczyk M."/>
            <person name="Gurevich A."/>
            <person name="Francke R."/>
            <person name="Mueller R."/>
            <person name="Keller V."/>
            <person name="Keller A."/>
        </authorList>
    </citation>
    <scope>NUCLEOTIDE SEQUENCE</scope>
    <source>
        <strain evidence="4">S12M_St_49</strain>
    </source>
</reference>
<keyword evidence="2 4" id="KW-0548">Nucleotidyltransferase</keyword>
<evidence type="ECO:0000259" key="3">
    <source>
        <dbReference type="Pfam" id="PF01467"/>
    </source>
</evidence>
<protein>
    <submittedName>
        <fullName evidence="4">Adenylyltransferase/cytidyltransferase family protein</fullName>
    </submittedName>
</protein>
<dbReference type="InterPro" id="IPR004821">
    <property type="entry name" value="Cyt_trans-like"/>
</dbReference>
<keyword evidence="1" id="KW-0808">Transferase</keyword>
<evidence type="ECO:0000313" key="4">
    <source>
        <dbReference type="EMBL" id="MDO4842264.1"/>
    </source>
</evidence>
<evidence type="ECO:0000256" key="2">
    <source>
        <dbReference type="ARBA" id="ARBA00022695"/>
    </source>
</evidence>
<dbReference type="InterPro" id="IPR050385">
    <property type="entry name" value="Archaeal_FAD_synthase"/>
</dbReference>
<dbReference type="Pfam" id="PF01467">
    <property type="entry name" value="CTP_transf_like"/>
    <property type="match status" value="1"/>
</dbReference>
<dbReference type="InterPro" id="IPR014729">
    <property type="entry name" value="Rossmann-like_a/b/a_fold"/>
</dbReference>
<evidence type="ECO:0000256" key="1">
    <source>
        <dbReference type="ARBA" id="ARBA00022679"/>
    </source>
</evidence>
<dbReference type="Gene3D" id="3.40.50.620">
    <property type="entry name" value="HUPs"/>
    <property type="match status" value="1"/>
</dbReference>
<dbReference type="NCBIfam" id="TIGR00125">
    <property type="entry name" value="cyt_tran_rel"/>
    <property type="match status" value="1"/>
</dbReference>
<evidence type="ECO:0000313" key="5">
    <source>
        <dbReference type="Proteomes" id="UP001168575"/>
    </source>
</evidence>
<keyword evidence="5" id="KW-1185">Reference proteome</keyword>
<dbReference type="AlphaFoldDB" id="A0AA43UBD7"/>
<accession>A0AA43UBD7</accession>
<gene>
    <name evidence="4" type="ORF">Q3982_06270</name>
</gene>
<sequence length="136" mass="15677">MIKILTFGVYDYFHLGHLRLFKQCKKHADYLVVAVQNGEYVRKFKPDAKVLYTTEERVEMLEALRIVDEVIVYDIVCVEFLKNVDFDILALGEDHTAERFALVEDWCNKSGRTVVRLKRTPGIASSDIKSTLSSEC</sequence>
<dbReference type="GO" id="GO:0016779">
    <property type="term" value="F:nucleotidyltransferase activity"/>
    <property type="evidence" value="ECO:0007669"/>
    <property type="project" value="UniProtKB-KW"/>
</dbReference>
<proteinExistence type="predicted"/>
<comment type="caution">
    <text evidence="4">The sequence shown here is derived from an EMBL/GenBank/DDBJ whole genome shotgun (WGS) entry which is preliminary data.</text>
</comment>
<organism evidence="4 5">
    <name type="scientific">Phoenicibacter congonensis</name>
    <dbReference type="NCBI Taxonomy" id="1944646"/>
    <lineage>
        <taxon>Bacteria</taxon>
        <taxon>Bacillati</taxon>
        <taxon>Actinomycetota</taxon>
        <taxon>Coriobacteriia</taxon>
        <taxon>Eggerthellales</taxon>
        <taxon>Eggerthellaceae</taxon>
        <taxon>Phoenicibacter</taxon>
    </lineage>
</organism>